<evidence type="ECO:0000313" key="2">
    <source>
        <dbReference type="Proteomes" id="UP000050790"/>
    </source>
</evidence>
<feature type="domain" description="Ig-like" evidence="1">
    <location>
        <begin position="347"/>
        <end position="443"/>
    </location>
</feature>
<dbReference type="InterPro" id="IPR007110">
    <property type="entry name" value="Ig-like_dom"/>
</dbReference>
<dbReference type="Gene3D" id="2.60.40.10">
    <property type="entry name" value="Immunoglobulins"/>
    <property type="match status" value="1"/>
</dbReference>
<evidence type="ECO:0000259" key="1">
    <source>
        <dbReference type="PROSITE" id="PS50835"/>
    </source>
</evidence>
<dbReference type="GO" id="GO:0032589">
    <property type="term" value="C:neuron projection membrane"/>
    <property type="evidence" value="ECO:0007669"/>
    <property type="project" value="TreeGrafter"/>
</dbReference>
<dbReference type="InterPro" id="IPR036179">
    <property type="entry name" value="Ig-like_dom_sf"/>
</dbReference>
<proteinExistence type="predicted"/>
<dbReference type="WBParaSite" id="SMRG1_90870.1">
    <property type="protein sequence ID" value="SMRG1_90870.1"/>
    <property type="gene ID" value="SMRG1_90870"/>
</dbReference>
<reference evidence="3" key="1">
    <citation type="submission" date="2023-11" db="UniProtKB">
        <authorList>
            <consortium name="WormBaseParasite"/>
        </authorList>
    </citation>
    <scope>IDENTIFICATION</scope>
</reference>
<dbReference type="AlphaFoldDB" id="A0AA85AKN7"/>
<accession>A0AA85AKN7</accession>
<sequence length="611" mass="70039">MNLSNISSIHSFIKKLIYFIVFICMIKEFMNSLHVMGYQYIHQNSNENHHLQKIQMKKNNLTNKESFYLTVTYNNLSDHSIVHSNRKDVNYSNYSLATNNTTIQYDNISTVSSTDLRPQSVEANITTNNNDNNNSNTHSIAQISQITTDNNQHKNDKVKKNLLDLQNKHKSITNSSIKFMRYNTGDTIQLKCRIPKGPYLVLWNKLGLDYPLTIGKNRFIPDERFEIQYKPPNRWNLIISNAQLNDTGVYSCTSGSGISNSHSDVNNKSDLRHYQQYQPQSEKNRYKTHTAVTDATTTKKQSKGREYYVSVVEPLPSERYQVDVPFNKIGMKNKTITVTGPNLVFYGTPLELICRASFPSSEAKLDPTISLEWYHRGVRRLSHPFRSGGVYITMQWLDSHLLESRLYIAWVNESEAGQWICLERSNPIKNINYTKLSSSSSMSNYRNVQMNEFNKQSLPLYHNTSIIYNPSNIDLVYDKIYIEIIDIPDTTFSVQMTTQSTTFTVPTVSSLSSQPNGLLSSSSLASSSSSIAKSSSKLFSSSFNQKFSKFNTNGISSKHLNNKPEKLSFIERLIRSMNHCTRLQINKQILLIFNIFNNLLLIKSFISIHIL</sequence>
<feature type="domain" description="Ig-like" evidence="1">
    <location>
        <begin position="185"/>
        <end position="266"/>
    </location>
</feature>
<dbReference type="GO" id="GO:0050808">
    <property type="term" value="P:synapse organization"/>
    <property type="evidence" value="ECO:0007669"/>
    <property type="project" value="TreeGrafter"/>
</dbReference>
<dbReference type="SMART" id="SM00408">
    <property type="entry name" value="IGc2"/>
    <property type="match status" value="1"/>
</dbReference>
<dbReference type="InterPro" id="IPR003599">
    <property type="entry name" value="Ig_sub"/>
</dbReference>
<dbReference type="PANTHER" id="PTHR23279:SF36">
    <property type="entry name" value="DEFECTIVE PROBOSCIS EXTENSION RESPONSE 9, ISOFORM A"/>
    <property type="match status" value="1"/>
</dbReference>
<dbReference type="PANTHER" id="PTHR23279">
    <property type="entry name" value="DEFECTIVE PROBOSCIS EXTENSION RESPONSE DPR -RELATED"/>
    <property type="match status" value="1"/>
</dbReference>
<organism evidence="2 3">
    <name type="scientific">Schistosoma margrebowiei</name>
    <dbReference type="NCBI Taxonomy" id="48269"/>
    <lineage>
        <taxon>Eukaryota</taxon>
        <taxon>Metazoa</taxon>
        <taxon>Spiralia</taxon>
        <taxon>Lophotrochozoa</taxon>
        <taxon>Platyhelminthes</taxon>
        <taxon>Trematoda</taxon>
        <taxon>Digenea</taxon>
        <taxon>Strigeidida</taxon>
        <taxon>Schistosomatoidea</taxon>
        <taxon>Schistosomatidae</taxon>
        <taxon>Schistosoma</taxon>
    </lineage>
</organism>
<protein>
    <recommendedName>
        <fullName evidence="1">Ig-like domain-containing protein</fullName>
    </recommendedName>
</protein>
<dbReference type="InterPro" id="IPR037448">
    <property type="entry name" value="Zig-8"/>
</dbReference>
<dbReference type="InterPro" id="IPR013106">
    <property type="entry name" value="Ig_V-set"/>
</dbReference>
<dbReference type="InterPro" id="IPR003598">
    <property type="entry name" value="Ig_sub2"/>
</dbReference>
<dbReference type="Proteomes" id="UP000050790">
    <property type="component" value="Unassembled WGS sequence"/>
</dbReference>
<dbReference type="InterPro" id="IPR013783">
    <property type="entry name" value="Ig-like_fold"/>
</dbReference>
<dbReference type="SMART" id="SM00409">
    <property type="entry name" value="IG"/>
    <property type="match status" value="2"/>
</dbReference>
<dbReference type="Pfam" id="PF07686">
    <property type="entry name" value="V-set"/>
    <property type="match status" value="1"/>
</dbReference>
<evidence type="ECO:0000313" key="3">
    <source>
        <dbReference type="WBParaSite" id="SMRG1_90870.1"/>
    </source>
</evidence>
<dbReference type="SUPFAM" id="SSF48726">
    <property type="entry name" value="Immunoglobulin"/>
    <property type="match status" value="1"/>
</dbReference>
<dbReference type="PROSITE" id="PS50835">
    <property type="entry name" value="IG_LIKE"/>
    <property type="match status" value="2"/>
</dbReference>
<name>A0AA85AKN7_9TREM</name>